<evidence type="ECO:0000256" key="1">
    <source>
        <dbReference type="ARBA" id="ARBA00004167"/>
    </source>
</evidence>
<dbReference type="PANTHER" id="PTHR23319">
    <property type="entry name" value="GRAM DOMAIN CONTAINING 1B, ISOFORM E"/>
    <property type="match status" value="1"/>
</dbReference>
<dbReference type="GO" id="GO:0140268">
    <property type="term" value="C:endoplasmic reticulum-plasma membrane contact site"/>
    <property type="evidence" value="ECO:0007669"/>
    <property type="project" value="TreeGrafter"/>
</dbReference>
<evidence type="ECO:0000313" key="9">
    <source>
        <dbReference type="EMBL" id="VVT53213.1"/>
    </source>
</evidence>
<proteinExistence type="inferred from homology"/>
<feature type="compositionally biased region" description="Acidic residues" evidence="6">
    <location>
        <begin position="737"/>
        <end position="765"/>
    </location>
</feature>
<feature type="compositionally biased region" description="Polar residues" evidence="6">
    <location>
        <begin position="724"/>
        <end position="736"/>
    </location>
</feature>
<feature type="compositionally biased region" description="Low complexity" evidence="6">
    <location>
        <begin position="441"/>
        <end position="465"/>
    </location>
</feature>
<feature type="compositionally biased region" description="Low complexity" evidence="6">
    <location>
        <begin position="1276"/>
        <end position="1297"/>
    </location>
</feature>
<evidence type="ECO:0000259" key="8">
    <source>
        <dbReference type="PROSITE" id="PS51778"/>
    </source>
</evidence>
<dbReference type="PROSITE" id="PS51778">
    <property type="entry name" value="VAST"/>
    <property type="match status" value="1"/>
</dbReference>
<feature type="region of interest" description="Disordered" evidence="6">
    <location>
        <begin position="413"/>
        <end position="465"/>
    </location>
</feature>
<feature type="region of interest" description="Disordered" evidence="6">
    <location>
        <begin position="720"/>
        <end position="879"/>
    </location>
</feature>
<reference evidence="9 10" key="1">
    <citation type="submission" date="2019-09" db="EMBL/GenBank/DDBJ databases">
        <authorList>
            <person name="Brejova B."/>
        </authorList>
    </citation>
    <scope>NUCLEOTIDE SEQUENCE [LARGE SCALE GENOMIC DNA]</scope>
</reference>
<feature type="compositionally biased region" description="Basic residues" evidence="6">
    <location>
        <begin position="1068"/>
        <end position="1084"/>
    </location>
</feature>
<dbReference type="CDD" id="cd13220">
    <property type="entry name" value="PH-GRAM_GRAMDC"/>
    <property type="match status" value="1"/>
</dbReference>
<keyword evidence="10" id="KW-1185">Reference proteome</keyword>
<feature type="region of interest" description="Disordered" evidence="6">
    <location>
        <begin position="1060"/>
        <end position="1108"/>
    </location>
</feature>
<feature type="domain" description="VASt" evidence="8">
    <location>
        <begin position="885"/>
        <end position="1055"/>
    </location>
</feature>
<dbReference type="GO" id="GO:0032366">
    <property type="term" value="P:intracellular sterol transport"/>
    <property type="evidence" value="ECO:0007669"/>
    <property type="project" value="TreeGrafter"/>
</dbReference>
<feature type="compositionally biased region" description="Gly residues" evidence="6">
    <location>
        <begin position="821"/>
        <end position="856"/>
    </location>
</feature>
<feature type="compositionally biased region" description="Basic and acidic residues" evidence="6">
    <location>
        <begin position="1092"/>
        <end position="1108"/>
    </location>
</feature>
<comment type="subcellular location">
    <subcellularLocation>
        <location evidence="1">Membrane</location>
        <topology evidence="1">Single-pass membrane protein</topology>
    </subcellularLocation>
</comment>
<dbReference type="EMBL" id="CABVLU010000003">
    <property type="protein sequence ID" value="VVT53213.1"/>
    <property type="molecule type" value="Genomic_DNA"/>
</dbReference>
<feature type="region of interest" description="Disordered" evidence="6">
    <location>
        <begin position="68"/>
        <end position="114"/>
    </location>
</feature>
<evidence type="ECO:0000256" key="3">
    <source>
        <dbReference type="ARBA" id="ARBA00022692"/>
    </source>
</evidence>
<dbReference type="GO" id="GO:0005886">
    <property type="term" value="C:plasma membrane"/>
    <property type="evidence" value="ECO:0007669"/>
    <property type="project" value="TreeGrafter"/>
</dbReference>
<dbReference type="SMART" id="SM00568">
    <property type="entry name" value="GRAM"/>
    <property type="match status" value="1"/>
</dbReference>
<dbReference type="Pfam" id="PF16016">
    <property type="entry name" value="VASt"/>
    <property type="match status" value="1"/>
</dbReference>
<feature type="compositionally biased region" description="Polar residues" evidence="6">
    <location>
        <begin position="489"/>
        <end position="510"/>
    </location>
</feature>
<dbReference type="GO" id="GO:0032541">
    <property type="term" value="C:cortical endoplasmic reticulum"/>
    <property type="evidence" value="ECO:0007669"/>
    <property type="project" value="TreeGrafter"/>
</dbReference>
<dbReference type="Gene3D" id="2.30.29.30">
    <property type="entry name" value="Pleckstrin-homology domain (PH domain)/Phosphotyrosine-binding domain (PTB)"/>
    <property type="match status" value="1"/>
</dbReference>
<dbReference type="Pfam" id="PF02893">
    <property type="entry name" value="GRAM"/>
    <property type="match status" value="1"/>
</dbReference>
<dbReference type="GO" id="GO:0005739">
    <property type="term" value="C:mitochondrion"/>
    <property type="evidence" value="ECO:0007669"/>
    <property type="project" value="TreeGrafter"/>
</dbReference>
<dbReference type="OrthoDB" id="2162691at2759"/>
<feature type="region of interest" description="Disordered" evidence="6">
    <location>
        <begin position="268"/>
        <end position="325"/>
    </location>
</feature>
<evidence type="ECO:0000256" key="4">
    <source>
        <dbReference type="ARBA" id="ARBA00022989"/>
    </source>
</evidence>
<protein>
    <recommendedName>
        <fullName evidence="8">VASt domain-containing protein</fullName>
    </recommendedName>
</protein>
<dbReference type="InterPro" id="IPR004182">
    <property type="entry name" value="GRAM"/>
</dbReference>
<evidence type="ECO:0000313" key="10">
    <source>
        <dbReference type="Proteomes" id="UP000398389"/>
    </source>
</evidence>
<feature type="region of interest" description="Disordered" evidence="6">
    <location>
        <begin position="1"/>
        <end position="32"/>
    </location>
</feature>
<feature type="region of interest" description="Disordered" evidence="6">
    <location>
        <begin position="489"/>
        <end position="520"/>
    </location>
</feature>
<dbReference type="InterPro" id="IPR051482">
    <property type="entry name" value="Cholesterol_transport"/>
</dbReference>
<evidence type="ECO:0000256" key="7">
    <source>
        <dbReference type="SAM" id="Phobius"/>
    </source>
</evidence>
<evidence type="ECO:0000256" key="5">
    <source>
        <dbReference type="ARBA" id="ARBA00023136"/>
    </source>
</evidence>
<feature type="region of interest" description="Disordered" evidence="6">
    <location>
        <begin position="1188"/>
        <end position="1209"/>
    </location>
</feature>
<name>A0A5E8BPG3_9ASCO</name>
<dbReference type="InterPro" id="IPR011993">
    <property type="entry name" value="PH-like_dom_sf"/>
</dbReference>
<feature type="compositionally biased region" description="Low complexity" evidence="6">
    <location>
        <begin position="766"/>
        <end position="782"/>
    </location>
</feature>
<dbReference type="GeneID" id="43582278"/>
<keyword evidence="4 7" id="KW-1133">Transmembrane helix</keyword>
<organism evidence="9 10">
    <name type="scientific">Magnusiomyces paraingens</name>
    <dbReference type="NCBI Taxonomy" id="2606893"/>
    <lineage>
        <taxon>Eukaryota</taxon>
        <taxon>Fungi</taxon>
        <taxon>Dikarya</taxon>
        <taxon>Ascomycota</taxon>
        <taxon>Saccharomycotina</taxon>
        <taxon>Dipodascomycetes</taxon>
        <taxon>Dipodascales</taxon>
        <taxon>Dipodascaceae</taxon>
        <taxon>Magnusiomyces</taxon>
    </lineage>
</organism>
<keyword evidence="5 7" id="KW-0472">Membrane</keyword>
<dbReference type="GO" id="GO:0005789">
    <property type="term" value="C:endoplasmic reticulum membrane"/>
    <property type="evidence" value="ECO:0007669"/>
    <property type="project" value="TreeGrafter"/>
</dbReference>
<dbReference type="PANTHER" id="PTHR23319:SF4">
    <property type="entry name" value="GRAM DOMAIN CONTAINING 1B, ISOFORM E"/>
    <property type="match status" value="1"/>
</dbReference>
<dbReference type="GO" id="GO:0032934">
    <property type="term" value="F:sterol binding"/>
    <property type="evidence" value="ECO:0007669"/>
    <property type="project" value="TreeGrafter"/>
</dbReference>
<gene>
    <name evidence="9" type="ORF">SAPINGB_P003460</name>
</gene>
<accession>A0A5E8BPG3</accession>
<dbReference type="RefSeq" id="XP_031854069.1">
    <property type="nucleotide sequence ID" value="XM_031998178.1"/>
</dbReference>
<keyword evidence="3 7" id="KW-0812">Transmembrane</keyword>
<feature type="region of interest" description="Disordered" evidence="6">
    <location>
        <begin position="1266"/>
        <end position="1304"/>
    </location>
</feature>
<dbReference type="InterPro" id="IPR031968">
    <property type="entry name" value="VASt"/>
</dbReference>
<feature type="transmembrane region" description="Helical" evidence="7">
    <location>
        <begin position="1137"/>
        <end position="1156"/>
    </location>
</feature>
<dbReference type="GO" id="GO:0120015">
    <property type="term" value="F:sterol transfer activity"/>
    <property type="evidence" value="ECO:0007669"/>
    <property type="project" value="TreeGrafter"/>
</dbReference>
<comment type="similarity">
    <text evidence="2">Belongs to the YSP2 family.</text>
</comment>
<sequence length="1336" mass="141882">MSDLSQVAFNSARDLRPPKESSGSGVSDKISRLKNNHLSRVRSHGNNNSSNHLATIVSKDGIDSLETDTDLNQNDVSGDTLLGTPLKKSKSNSSYISVKEASRPPMPPLPAATLAPPDTGTSFFSSVLSAAGNVLRGTSSSHGLEHKRSLSDGTFFRLHDTSSYYHNNDLNKRSLDDLTDSSMRTTAESDTASAFSGVPELRVEPAPARPSIDTIGHGELSLEALGLTPVLTAPPQAATMTFPSASAQPTGIPILNLPGRGADANNFGQQGGGFSNTQTSAGNRSSGTFIPPPNHVVSGGGGGSGSGPTVMSSIPVAPPPAAATAISATPSQQYYHSPQLQGVSSSSVPPITTAPGSVGTTAGDVATSDIPVLNIPELVVQQPERTSTPQFTVQNPDANLSGLNLNVTDASAAAPKKHDDLPLLNPITGLPGPSSLFSPDQQRQPISSSSTISRPTSPANPSGGISSAIAASSLAMASAALPMATDQITHSKSFSGPHTHSTLATSNSFRRSARDRSSLDGAIVPGTVTSFLRSPSGSLRGRRRRKSSDISPIRLNTLVMDNEKSDGDDVVNNTTSAMQPVSTNTILGNRRSAYKGHLVGFAYANKRRNQEFHRLFRSLPPYDLLLDDHSCALSKDILIQGRMYISEHNVCFNSNILGWVTTLVIGFDEIVGLEKKMTAGLFPNGITIQTLHNRYSFASFISRDSVYEFLMSIWKQAGSRAEQNESGSGDGNQYLTEDNDFSGDSDDDSDSETDDDNEDDDEDGDSSGYEESGSDLSSVSSVESEDEFGDSVRSPRTATAGHEGPNGGGRKSFHDGRENGGSEGANGGGEDGGSGGSSGGNANGGASGGGGPGDDGNGGRKWPVSNLGPETHAPSNPNYDYNAAGEKLLLTETIKAPLGVVVNLLFGNDVTWLTKFNTDNQKNFDLAHFGAFSSLAPEGFRKYEYTKPINGSIGPKQTRCICTDNIEKWDLESHVSVTTSTQTPDVPSGNSFSTKTRYTIWWAGNNHTTLMLTYKMEWTGRSLVKGLIEKGTQDGQMEFAKALVEELNGTVKAVAGPKVGGAAAAGGKKGKAGKKVKTKGKSKKAGAGEAEETSRREREKAEREAREAAARRAAAEKSYVSIVLDMLLSNPIDIVPIPTWGFVLIGVFILWLFGAFSSGGSNKYGQYDDLEIPFSQFLDARSGQYDIEPEGQSRASSWSFGKKTKKQGRGEDAGVMYPIGAYGARLARIRLEEEYLLWSWIEDRSRFLGHDSSRLVDYDKFVKQQEEDTKNGGGSSASASTSTSTSTSKSKSKSAVGAGSGGYSKDLRVKYRDQTLKEAVRLTELRLAEIKRRYEV</sequence>
<evidence type="ECO:0000256" key="2">
    <source>
        <dbReference type="ARBA" id="ARBA00006582"/>
    </source>
</evidence>
<dbReference type="Proteomes" id="UP000398389">
    <property type="component" value="Unassembled WGS sequence"/>
</dbReference>
<evidence type="ECO:0000256" key="6">
    <source>
        <dbReference type="SAM" id="MobiDB-lite"/>
    </source>
</evidence>